<evidence type="ECO:0000313" key="1">
    <source>
        <dbReference type="EMBL" id="KKR99644.1"/>
    </source>
</evidence>
<protein>
    <submittedName>
        <fullName evidence="1">Uncharacterized protein</fullName>
    </submittedName>
</protein>
<name>A0A0G0VFD9_9BACT</name>
<dbReference type="EMBL" id="LCAW01000004">
    <property type="protein sequence ID" value="KKR99644.1"/>
    <property type="molecule type" value="Genomic_DNA"/>
</dbReference>
<dbReference type="Proteomes" id="UP000033930">
    <property type="component" value="Unassembled WGS sequence"/>
</dbReference>
<accession>A0A0G0VFD9</accession>
<proteinExistence type="predicted"/>
<comment type="caution">
    <text evidence="1">The sequence shown here is derived from an EMBL/GenBank/DDBJ whole genome shotgun (WGS) entry which is preliminary data.</text>
</comment>
<gene>
    <name evidence="1" type="ORF">UU50_C0004G0025</name>
</gene>
<sequence>MDQTRGSDIIEAVPPEFTHSNFLDRSESHYFDGKRHRSQLQGW</sequence>
<evidence type="ECO:0000313" key="2">
    <source>
        <dbReference type="Proteomes" id="UP000033930"/>
    </source>
</evidence>
<reference evidence="1 2" key="1">
    <citation type="journal article" date="2015" name="Nature">
        <title>rRNA introns, odd ribosomes, and small enigmatic genomes across a large radiation of phyla.</title>
        <authorList>
            <person name="Brown C.T."/>
            <person name="Hug L.A."/>
            <person name="Thomas B.C."/>
            <person name="Sharon I."/>
            <person name="Castelle C.J."/>
            <person name="Singh A."/>
            <person name="Wilkins M.J."/>
            <person name="Williams K.H."/>
            <person name="Banfield J.F."/>
        </authorList>
    </citation>
    <scope>NUCLEOTIDE SEQUENCE [LARGE SCALE GENOMIC DNA]</scope>
</reference>
<organism evidence="1 2">
    <name type="scientific">Candidatus Uhrbacteria bacterium GW2011_GWC1_41_20</name>
    <dbReference type="NCBI Taxonomy" id="1618983"/>
    <lineage>
        <taxon>Bacteria</taxon>
        <taxon>Candidatus Uhriibacteriota</taxon>
    </lineage>
</organism>
<dbReference type="AlphaFoldDB" id="A0A0G0VFD9"/>